<gene>
    <name evidence="2" type="ORF">CABS02_11948</name>
</gene>
<dbReference type="OrthoDB" id="10375923at2759"/>
<evidence type="ECO:0000256" key="1">
    <source>
        <dbReference type="SAM" id="MobiDB-lite"/>
    </source>
</evidence>
<reference evidence="2" key="1">
    <citation type="submission" date="2019-01" db="EMBL/GenBank/DDBJ databases">
        <title>Colletotrichum abscissum LGMF1257.</title>
        <authorList>
            <person name="Baroncelli R."/>
        </authorList>
    </citation>
    <scope>NUCLEOTIDE SEQUENCE</scope>
    <source>
        <strain evidence="2">Ca142</strain>
    </source>
</reference>
<dbReference type="EMBL" id="SDAQ01000110">
    <property type="protein sequence ID" value="KAI3537943.1"/>
    <property type="molecule type" value="Genomic_DNA"/>
</dbReference>
<organism evidence="2 3">
    <name type="scientific">Colletotrichum abscissum</name>
    <dbReference type="NCBI Taxonomy" id="1671311"/>
    <lineage>
        <taxon>Eukaryota</taxon>
        <taxon>Fungi</taxon>
        <taxon>Dikarya</taxon>
        <taxon>Ascomycota</taxon>
        <taxon>Pezizomycotina</taxon>
        <taxon>Sordariomycetes</taxon>
        <taxon>Hypocreomycetidae</taxon>
        <taxon>Glomerellales</taxon>
        <taxon>Glomerellaceae</taxon>
        <taxon>Colletotrichum</taxon>
        <taxon>Colletotrichum acutatum species complex</taxon>
    </lineage>
</organism>
<evidence type="ECO:0000313" key="3">
    <source>
        <dbReference type="Proteomes" id="UP001056436"/>
    </source>
</evidence>
<evidence type="ECO:0000313" key="2">
    <source>
        <dbReference type="EMBL" id="KAI3537943.1"/>
    </source>
</evidence>
<comment type="caution">
    <text evidence="2">The sequence shown here is derived from an EMBL/GenBank/DDBJ whole genome shotgun (WGS) entry which is preliminary data.</text>
</comment>
<feature type="region of interest" description="Disordered" evidence="1">
    <location>
        <begin position="36"/>
        <end position="57"/>
    </location>
</feature>
<name>A0A9P9X5N5_9PEZI</name>
<proteinExistence type="predicted"/>
<dbReference type="AlphaFoldDB" id="A0A9P9X5N5"/>
<keyword evidence="3" id="KW-1185">Reference proteome</keyword>
<dbReference type="Proteomes" id="UP001056436">
    <property type="component" value="Unassembled WGS sequence"/>
</dbReference>
<protein>
    <submittedName>
        <fullName evidence="2">Uncharacterized protein</fullName>
    </submittedName>
</protein>
<accession>A0A9P9X5N5</accession>
<sequence length="65" mass="6789">MLALPCNSCICSSGPFSRPGDRGPPCKQGRPWCSPNSFRSTSTSRDETPGPVASTSLSYCDCGCA</sequence>